<dbReference type="Proteomes" id="UP001057402">
    <property type="component" value="Chromosome 6"/>
</dbReference>
<comment type="caution">
    <text evidence="1">The sequence shown here is derived from an EMBL/GenBank/DDBJ whole genome shotgun (WGS) entry which is preliminary data.</text>
</comment>
<proteinExistence type="predicted"/>
<organism evidence="1 2">
    <name type="scientific">Melastoma candidum</name>
    <dbReference type="NCBI Taxonomy" id="119954"/>
    <lineage>
        <taxon>Eukaryota</taxon>
        <taxon>Viridiplantae</taxon>
        <taxon>Streptophyta</taxon>
        <taxon>Embryophyta</taxon>
        <taxon>Tracheophyta</taxon>
        <taxon>Spermatophyta</taxon>
        <taxon>Magnoliopsida</taxon>
        <taxon>eudicotyledons</taxon>
        <taxon>Gunneridae</taxon>
        <taxon>Pentapetalae</taxon>
        <taxon>rosids</taxon>
        <taxon>malvids</taxon>
        <taxon>Myrtales</taxon>
        <taxon>Melastomataceae</taxon>
        <taxon>Melastomatoideae</taxon>
        <taxon>Melastomateae</taxon>
        <taxon>Melastoma</taxon>
    </lineage>
</organism>
<dbReference type="EMBL" id="CM042885">
    <property type="protein sequence ID" value="KAI4365424.1"/>
    <property type="molecule type" value="Genomic_DNA"/>
</dbReference>
<accession>A0ACB9QH75</accession>
<evidence type="ECO:0000313" key="1">
    <source>
        <dbReference type="EMBL" id="KAI4365424.1"/>
    </source>
</evidence>
<protein>
    <submittedName>
        <fullName evidence="1">Uncharacterized protein</fullName>
    </submittedName>
</protein>
<evidence type="ECO:0000313" key="2">
    <source>
        <dbReference type="Proteomes" id="UP001057402"/>
    </source>
</evidence>
<gene>
    <name evidence="1" type="ORF">MLD38_021408</name>
</gene>
<sequence length="347" mass="38274">MTSRLPPVYEEPVDEDDNVKGRGGCSSKGRLSWRAWKGSRFSLGRAGRESHLRILLSILGCPLFPLSFHPKPSMDKVSSPAQYIIQHFIAATGCRKLTGKAKTVFLTGKVTMAMVDEDVVAGTGIPTWKGCFVMWQMVPDKWLLELVVGDQKVIAGCDGRVAWRHTPWLGTHTAKGGIRPIRRALQGLDPVDIATVFFTSRLAGEKEIAGTKCFVLSLCADQSDLIDRSDNTAETIKHSVHGYFSQRSGLLVQLEDSYLTRIQTPGTSPTYWETTMSTAIGNYQAVDSDLMIAHSGRSTAVISRFSEDMRAGPTVTRMEEKWSIDDFAMDVVGLSVDSFIPPNDVRE</sequence>
<reference evidence="2" key="1">
    <citation type="journal article" date="2023" name="Front. Plant Sci.">
        <title>Chromosomal-level genome assembly of Melastoma candidum provides insights into trichome evolution.</title>
        <authorList>
            <person name="Zhong Y."/>
            <person name="Wu W."/>
            <person name="Sun C."/>
            <person name="Zou P."/>
            <person name="Liu Y."/>
            <person name="Dai S."/>
            <person name="Zhou R."/>
        </authorList>
    </citation>
    <scope>NUCLEOTIDE SEQUENCE [LARGE SCALE GENOMIC DNA]</scope>
</reference>
<name>A0ACB9QH75_9MYRT</name>
<keyword evidence="2" id="KW-1185">Reference proteome</keyword>